<dbReference type="InterPro" id="IPR002510">
    <property type="entry name" value="Metalloprtase-TldD/E_N"/>
</dbReference>
<name>A0ABS6DV77_9FIRM</name>
<dbReference type="EMBL" id="JAHLOQ010000008">
    <property type="protein sequence ID" value="MBU5335743.1"/>
    <property type="molecule type" value="Genomic_DNA"/>
</dbReference>
<evidence type="ECO:0000259" key="1">
    <source>
        <dbReference type="Pfam" id="PF01523"/>
    </source>
</evidence>
<dbReference type="Pfam" id="PF19290">
    <property type="entry name" value="PmbA_TldD_2nd"/>
    <property type="match status" value="1"/>
</dbReference>
<dbReference type="InterPro" id="IPR045570">
    <property type="entry name" value="Metalloprtase-TldD/E_cen_dom"/>
</dbReference>
<feature type="domain" description="Metalloprotease TldD/E central" evidence="3">
    <location>
        <begin position="113"/>
        <end position="216"/>
    </location>
</feature>
<feature type="domain" description="Metalloprotease TldD/E N-terminal" evidence="1">
    <location>
        <begin position="23"/>
        <end position="86"/>
    </location>
</feature>
<evidence type="ECO:0000313" key="4">
    <source>
        <dbReference type="EMBL" id="MBU5335743.1"/>
    </source>
</evidence>
<dbReference type="Pfam" id="PF19289">
    <property type="entry name" value="PmbA_TldD_3rd"/>
    <property type="match status" value="1"/>
</dbReference>
<sequence length="447" mass="48786">MNLNEFKKVLFEKSKEAGFESGEIYVTNSESLNISIYKQEVESYNLNKSFGLSFRGIINGKIGYSHTRILDENSIDMLINTAKNAALLIENEDTQFIYEGDDKYNKVVCYHDSLDNINPSDLIDLGLQMERECKNYNENVINTGGCKVIYSKGEVQISNTKGLDLKNKENILYAYIVPIVEINGEKQDGTGYKVATNIDEMDPKEIAKMGVDEAISKINSKSIKTGNYKIALYNEAMVSLLSAFCGVFSADATQKGLSLLKDKENTMIASEKVTIIDNPLLDNGLSSAPFDDEGVATFKKEIVSKGKLTTLLHNLKTANKANTKSTGNGFKASYASSVSVSPSNFYIEKGDSSFDKILQTIGEGILITDFAGLHSGANAITGDFSLAAKGFYIKEGKKDHPVDQITVAGNFFDLLKQIEVVGDDLKFPLSSIGSPTVIAKGLSIAGK</sequence>
<gene>
    <name evidence="4" type="ORF">KQI20_04745</name>
</gene>
<reference evidence="4 5" key="1">
    <citation type="submission" date="2021-06" db="EMBL/GenBank/DDBJ databases">
        <authorList>
            <person name="Sun Q."/>
            <person name="Li D."/>
        </authorList>
    </citation>
    <scope>NUCLEOTIDE SEQUENCE [LARGE SCALE GENOMIC DNA]</scope>
    <source>
        <strain evidence="4 5">N19</strain>
    </source>
</reference>
<evidence type="ECO:0000313" key="5">
    <source>
        <dbReference type="Proteomes" id="UP001196301"/>
    </source>
</evidence>
<dbReference type="RefSeq" id="WP_216568880.1">
    <property type="nucleotide sequence ID" value="NZ_JAHLOQ010000008.1"/>
</dbReference>
<feature type="domain" description="Metalloprotease TldD/E C-terminal" evidence="2">
    <location>
        <begin position="225"/>
        <end position="446"/>
    </location>
</feature>
<comment type="caution">
    <text evidence="4">The sequence shown here is derived from an EMBL/GenBank/DDBJ whole genome shotgun (WGS) entry which is preliminary data.</text>
</comment>
<proteinExistence type="predicted"/>
<dbReference type="Proteomes" id="UP001196301">
    <property type="component" value="Unassembled WGS sequence"/>
</dbReference>
<protein>
    <submittedName>
        <fullName evidence="4">TldD/PmbA family protein</fullName>
    </submittedName>
</protein>
<accession>A0ABS6DV77</accession>
<dbReference type="PANTHER" id="PTHR43421">
    <property type="entry name" value="METALLOPROTEASE PMBA"/>
    <property type="match status" value="1"/>
</dbReference>
<dbReference type="PANTHER" id="PTHR43421:SF1">
    <property type="entry name" value="METALLOPROTEASE PMBA"/>
    <property type="match status" value="1"/>
</dbReference>
<evidence type="ECO:0000259" key="3">
    <source>
        <dbReference type="Pfam" id="PF19290"/>
    </source>
</evidence>
<keyword evidence="5" id="KW-1185">Reference proteome</keyword>
<dbReference type="Pfam" id="PF01523">
    <property type="entry name" value="PmbA_TldD_1st"/>
    <property type="match status" value="1"/>
</dbReference>
<dbReference type="InterPro" id="IPR047657">
    <property type="entry name" value="PmbA"/>
</dbReference>
<dbReference type="InterPro" id="IPR045569">
    <property type="entry name" value="Metalloprtase-TldD/E_C"/>
</dbReference>
<evidence type="ECO:0000259" key="2">
    <source>
        <dbReference type="Pfam" id="PF19289"/>
    </source>
</evidence>
<organism evidence="4 5">
    <name type="scientific">Intestinibacter bartlettii</name>
    <dbReference type="NCBI Taxonomy" id="261299"/>
    <lineage>
        <taxon>Bacteria</taxon>
        <taxon>Bacillati</taxon>
        <taxon>Bacillota</taxon>
        <taxon>Clostridia</taxon>
        <taxon>Peptostreptococcales</taxon>
        <taxon>Peptostreptococcaceae</taxon>
        <taxon>Intestinibacter</taxon>
    </lineage>
</organism>